<proteinExistence type="predicted"/>
<name>A0ABR1CQ30_NECAM</name>
<organism evidence="1 2">
    <name type="scientific">Necator americanus</name>
    <name type="common">Human hookworm</name>
    <dbReference type="NCBI Taxonomy" id="51031"/>
    <lineage>
        <taxon>Eukaryota</taxon>
        <taxon>Metazoa</taxon>
        <taxon>Ecdysozoa</taxon>
        <taxon>Nematoda</taxon>
        <taxon>Chromadorea</taxon>
        <taxon>Rhabditida</taxon>
        <taxon>Rhabditina</taxon>
        <taxon>Rhabditomorpha</taxon>
        <taxon>Strongyloidea</taxon>
        <taxon>Ancylostomatidae</taxon>
        <taxon>Bunostominae</taxon>
        <taxon>Necator</taxon>
    </lineage>
</organism>
<dbReference type="EMBL" id="JAVFWL010000003">
    <property type="protein sequence ID" value="KAK6740444.1"/>
    <property type="molecule type" value="Genomic_DNA"/>
</dbReference>
<keyword evidence="2" id="KW-1185">Reference proteome</keyword>
<gene>
    <name evidence="1" type="primary">Necator_chrIII.g9498</name>
    <name evidence="1" type="ORF">RB195_008733</name>
</gene>
<evidence type="ECO:0008006" key="3">
    <source>
        <dbReference type="Google" id="ProtNLM"/>
    </source>
</evidence>
<sequence length="70" mass="7538">MLNLLIGFAVMGSTVQYLLSLHLLSPISLIMWSSRSRVFSIETSSSSTSSSSSSPVCYHPVLAVRLSCSN</sequence>
<evidence type="ECO:0000313" key="1">
    <source>
        <dbReference type="EMBL" id="KAK6740444.1"/>
    </source>
</evidence>
<accession>A0ABR1CQ30</accession>
<reference evidence="1 2" key="1">
    <citation type="submission" date="2023-08" db="EMBL/GenBank/DDBJ databases">
        <title>A Necator americanus chromosomal reference genome.</title>
        <authorList>
            <person name="Ilik V."/>
            <person name="Petrzelkova K.J."/>
            <person name="Pardy F."/>
            <person name="Fuh T."/>
            <person name="Niatou-Singa F.S."/>
            <person name="Gouil Q."/>
            <person name="Baker L."/>
            <person name="Ritchie M.E."/>
            <person name="Jex A.R."/>
            <person name="Gazzola D."/>
            <person name="Li H."/>
            <person name="Toshio Fujiwara R."/>
            <person name="Zhan B."/>
            <person name="Aroian R.V."/>
            <person name="Pafco B."/>
            <person name="Schwarz E.M."/>
        </authorList>
    </citation>
    <scope>NUCLEOTIDE SEQUENCE [LARGE SCALE GENOMIC DNA]</scope>
    <source>
        <strain evidence="1 2">Aroian</strain>
        <tissue evidence="1">Whole animal</tissue>
    </source>
</reference>
<comment type="caution">
    <text evidence="1">The sequence shown here is derived from an EMBL/GenBank/DDBJ whole genome shotgun (WGS) entry which is preliminary data.</text>
</comment>
<dbReference type="Proteomes" id="UP001303046">
    <property type="component" value="Unassembled WGS sequence"/>
</dbReference>
<protein>
    <recommendedName>
        <fullName evidence="3">Secreted protein</fullName>
    </recommendedName>
</protein>
<evidence type="ECO:0000313" key="2">
    <source>
        <dbReference type="Proteomes" id="UP001303046"/>
    </source>
</evidence>